<dbReference type="GO" id="GO:0009307">
    <property type="term" value="P:DNA restriction-modification system"/>
    <property type="evidence" value="ECO:0007669"/>
    <property type="project" value="UniProtKB-KW"/>
</dbReference>
<evidence type="ECO:0000256" key="4">
    <source>
        <dbReference type="ARBA" id="ARBA00022691"/>
    </source>
</evidence>
<evidence type="ECO:0000256" key="2">
    <source>
        <dbReference type="ARBA" id="ARBA00022603"/>
    </source>
</evidence>
<sequence>MAKSIEEKVEEYFKALLDDLGIRHFGKTEEINSSIAEALKGADSKSGGPGVNHPDIQLLLQNKTRRDIPVMIEAKGQKGRLEKLASDGSIELTSNGNNPNRAVQQYAVNGALHYGLAILDEGTYHEVIIIGINGTTLEDGRVKDPEVKAYYVSEKNGRVPKELPGFDFVQMKSSNIDAFFAELDKLSLTEAEKEKLKRDKEELLEQSIKGIHQRIYDDTSIKTMLGTNEKLYLFCGLIMAGLTTEGVKPLKVDDFDSNDDIDNNDGKTVLNRTKSFLRKKNCSTDKVNMVLNYLKPVFEKDDLWKPVNGESIIKSIYKQVKEDILPLLESNIHLDFAGKILNSLNDWVDIENDKRNDVVLTPRFVTTLMARITRTDMDSFVWDTCMGSSGFLVSAMEIMIDDAKKRIKDTQTLERKIEHIKHNQLLGIEVLGNIYILAVLNMILMGDGSSQIICGDSHKEGPKFIKSHKDTFPANVFLLNPPYSAPGKGLNFVKEALSRMETGYGAVLIQENAGSGQGDVYSKQILEKNTLIASVHMPSDLFNGKSSVQTAIYLFQVNRPHEADDVVTFIDFSEDGYTRQNRKKSTQKVNLRNTDHALERYDEVAAICLGKKPKTSYYTEANGRVIRDTVTLNGDDWTFNQHKKIDTTPTEADFKKTVADYLAWKVSAILKGEVNANV</sequence>
<dbReference type="EC" id="2.1.1.72" evidence="1"/>
<evidence type="ECO:0000313" key="8">
    <source>
        <dbReference type="EMBL" id="NME61981.1"/>
    </source>
</evidence>
<feature type="domain" description="DNA methylase adenine-specific" evidence="7">
    <location>
        <begin position="355"/>
        <end position="485"/>
    </location>
</feature>
<keyword evidence="4" id="KW-0949">S-adenosyl-L-methionine</keyword>
<comment type="catalytic activity">
    <reaction evidence="6">
        <text>a 2'-deoxyadenosine in DNA + S-adenosyl-L-methionine = an N(6)-methyl-2'-deoxyadenosine in DNA + S-adenosyl-L-homocysteine + H(+)</text>
        <dbReference type="Rhea" id="RHEA:15197"/>
        <dbReference type="Rhea" id="RHEA-COMP:12418"/>
        <dbReference type="Rhea" id="RHEA-COMP:12419"/>
        <dbReference type="ChEBI" id="CHEBI:15378"/>
        <dbReference type="ChEBI" id="CHEBI:57856"/>
        <dbReference type="ChEBI" id="CHEBI:59789"/>
        <dbReference type="ChEBI" id="CHEBI:90615"/>
        <dbReference type="ChEBI" id="CHEBI:90616"/>
        <dbReference type="EC" id="2.1.1.72"/>
    </reaction>
</comment>
<dbReference type="PANTHER" id="PTHR42933">
    <property type="entry name" value="SLR6095 PROTEIN"/>
    <property type="match status" value="1"/>
</dbReference>
<dbReference type="Pfam" id="PF02384">
    <property type="entry name" value="N6_Mtase"/>
    <property type="match status" value="2"/>
</dbReference>
<evidence type="ECO:0000256" key="6">
    <source>
        <dbReference type="ARBA" id="ARBA00047942"/>
    </source>
</evidence>
<dbReference type="Gene3D" id="3.40.50.150">
    <property type="entry name" value="Vaccinia Virus protein VP39"/>
    <property type="match status" value="1"/>
</dbReference>
<dbReference type="InterPro" id="IPR029063">
    <property type="entry name" value="SAM-dependent_MTases_sf"/>
</dbReference>
<dbReference type="GO" id="GO:0008170">
    <property type="term" value="F:N-methyltransferase activity"/>
    <property type="evidence" value="ECO:0007669"/>
    <property type="project" value="InterPro"/>
</dbReference>
<organism evidence="8 9">
    <name type="scientific">Bifidobacterium thermophilum</name>
    <dbReference type="NCBI Taxonomy" id="33905"/>
    <lineage>
        <taxon>Bacteria</taxon>
        <taxon>Bacillati</taxon>
        <taxon>Actinomycetota</taxon>
        <taxon>Actinomycetes</taxon>
        <taxon>Bifidobacteriales</taxon>
        <taxon>Bifidobacteriaceae</taxon>
        <taxon>Bifidobacterium</taxon>
    </lineage>
</organism>
<protein>
    <recommendedName>
        <fullName evidence="1">site-specific DNA-methyltransferase (adenine-specific)</fullName>
        <ecNumber evidence="1">2.1.1.72</ecNumber>
    </recommendedName>
</protein>
<proteinExistence type="predicted"/>
<dbReference type="RefSeq" id="WP_168984075.1">
    <property type="nucleotide sequence ID" value="NZ_JABAGI010000003.1"/>
</dbReference>
<dbReference type="Proteomes" id="UP000588369">
    <property type="component" value="Unassembled WGS sequence"/>
</dbReference>
<dbReference type="GO" id="GO:0032259">
    <property type="term" value="P:methylation"/>
    <property type="evidence" value="ECO:0007669"/>
    <property type="project" value="UniProtKB-KW"/>
</dbReference>
<dbReference type="EMBL" id="JABAGI010000003">
    <property type="protein sequence ID" value="NME61981.1"/>
    <property type="molecule type" value="Genomic_DNA"/>
</dbReference>
<evidence type="ECO:0000313" key="9">
    <source>
        <dbReference type="Proteomes" id="UP000588369"/>
    </source>
</evidence>
<keyword evidence="3" id="KW-0808">Transferase</keyword>
<feature type="domain" description="DNA methylase adenine-specific" evidence="7">
    <location>
        <begin position="495"/>
        <end position="605"/>
    </location>
</feature>
<evidence type="ECO:0000256" key="3">
    <source>
        <dbReference type="ARBA" id="ARBA00022679"/>
    </source>
</evidence>
<dbReference type="GO" id="GO:0003677">
    <property type="term" value="F:DNA binding"/>
    <property type="evidence" value="ECO:0007669"/>
    <property type="project" value="InterPro"/>
</dbReference>
<dbReference type="GO" id="GO:0009007">
    <property type="term" value="F:site-specific DNA-methyltransferase (adenine-specific) activity"/>
    <property type="evidence" value="ECO:0007669"/>
    <property type="project" value="UniProtKB-EC"/>
</dbReference>
<evidence type="ECO:0000256" key="1">
    <source>
        <dbReference type="ARBA" id="ARBA00011900"/>
    </source>
</evidence>
<dbReference type="SUPFAM" id="SSF53335">
    <property type="entry name" value="S-adenosyl-L-methionine-dependent methyltransferases"/>
    <property type="match status" value="1"/>
</dbReference>
<comment type="caution">
    <text evidence="8">The sequence shown here is derived from an EMBL/GenBank/DDBJ whole genome shotgun (WGS) entry which is preliminary data.</text>
</comment>
<gene>
    <name evidence="8" type="ORF">HF844_04080</name>
</gene>
<reference evidence="8 9" key="1">
    <citation type="submission" date="2020-04" db="EMBL/GenBank/DDBJ databases">
        <authorList>
            <person name="Hitch T.C.A."/>
            <person name="Wylensek D."/>
            <person name="Clavel T."/>
        </authorList>
    </citation>
    <scope>NUCLEOTIDE SEQUENCE [LARGE SCALE GENOMIC DNA]</scope>
    <source>
        <strain evidence="8 9">BSM-130-P53-3C</strain>
    </source>
</reference>
<keyword evidence="5" id="KW-0680">Restriction system</keyword>
<keyword evidence="2 8" id="KW-0489">Methyltransferase</keyword>
<dbReference type="InterPro" id="IPR003356">
    <property type="entry name" value="DNA_methylase_A-5"/>
</dbReference>
<dbReference type="PANTHER" id="PTHR42933:SF1">
    <property type="entry name" value="SITE-SPECIFIC DNA-METHYLTRANSFERASE (ADENINE-SPECIFIC)"/>
    <property type="match status" value="1"/>
</dbReference>
<dbReference type="AlphaFoldDB" id="A0A7X9RMV3"/>
<evidence type="ECO:0000256" key="5">
    <source>
        <dbReference type="ARBA" id="ARBA00022747"/>
    </source>
</evidence>
<name>A0A7X9RMV3_9BIFI</name>
<accession>A0A7X9RMV3</accession>
<dbReference type="InterPro" id="IPR051537">
    <property type="entry name" value="DNA_Adenine_Mtase"/>
</dbReference>
<evidence type="ECO:0000259" key="7">
    <source>
        <dbReference type="Pfam" id="PF02384"/>
    </source>
</evidence>